<accession>A0ACD1AC18</accession>
<keyword evidence="2" id="KW-1185">Reference proteome</keyword>
<proteinExistence type="predicted"/>
<organism evidence="1 2">
    <name type="scientific">Anoxybacterium hadale</name>
    <dbReference type="NCBI Taxonomy" id="3408580"/>
    <lineage>
        <taxon>Bacteria</taxon>
        <taxon>Bacillati</taxon>
        <taxon>Bacillota</taxon>
        <taxon>Clostridia</taxon>
        <taxon>Peptostreptococcales</taxon>
        <taxon>Anaerovoracaceae</taxon>
        <taxon>Anoxybacterium</taxon>
    </lineage>
</organism>
<name>A0ACD1AC18_9FIRM</name>
<reference evidence="1" key="1">
    <citation type="submission" date="2019-08" db="EMBL/GenBank/DDBJ databases">
        <title>Genome sequence of Clostridiales bacterium MT110.</title>
        <authorList>
            <person name="Cao J."/>
        </authorList>
    </citation>
    <scope>NUCLEOTIDE SEQUENCE</scope>
    <source>
        <strain evidence="1">MT110</strain>
    </source>
</reference>
<protein>
    <submittedName>
        <fullName evidence="1">Uncharacterized protein</fullName>
    </submittedName>
</protein>
<evidence type="ECO:0000313" key="2">
    <source>
        <dbReference type="Proteomes" id="UP000594014"/>
    </source>
</evidence>
<gene>
    <name evidence="1" type="ORF">FRZ06_10530</name>
</gene>
<dbReference type="EMBL" id="CP042469">
    <property type="protein sequence ID" value="QOX63750.1"/>
    <property type="molecule type" value="Genomic_DNA"/>
</dbReference>
<dbReference type="Proteomes" id="UP000594014">
    <property type="component" value="Chromosome"/>
</dbReference>
<evidence type="ECO:0000313" key="1">
    <source>
        <dbReference type="EMBL" id="QOX63750.1"/>
    </source>
</evidence>
<sequence>MRSEIMSIMTDKKTHEETCLRRLLSFIPNGGQMEPRVSYFARANGYRLFFLPDRIVFDFMSVPSKAERDSDSNSEVQAVAIAVIFDQCNADVQPQGNLPEEGTYNFFIGNDPGGWASDLCSYEEIIYQELWPGIDLLVRSERGKLKFDWILRPGGNAEQIVMHYEGADSLELDEEGNLLIHHLLGTMTDLSPLAFQEIGGEKTAVDCAFVCNPRMRGALAVGFEVGAYDHAHPLWIDPAIKYTTYLGGSDSDSIFGVALDGAGNAYFVGRTASADFPTVAGAYQPALAGSNDAFITKIAPDGTSLIYSTYLGGSGVDEGNAIAIDVSGAAYVTGFTTSANFPTMSAYQGARAGTQDAFVSKLSPGGNALIYSTYLGGSAGTSGGTGIGVNVFGQTIVGGMTNATNFPTGGGGVSPTYNGGTSDGFISLFSTAGNSLLVSTFLGGTSFDSITGLALDSSDFVYVVGFTESTDFPVTAGAFQQALSGGADGFITKLEGDLSALVYSTYLGGTGNDQAESIRIDSLFHACVAGSTLSADFPVTPGAYQATFGGVQDAFVTKLSADGSSLVFSTYLGGSGTDTGNAVAVDSTDHVYVAGTTGSADFPITPAVIPSSLTGTADWFISMLSADGSELLVSYYLGGTSAQEARGIAVDRQGAVYVVGDTDSTDFPVSLGAVQTVYGGNIDGAATKAYFATYRKASITIMEISS</sequence>